<comment type="caution">
    <text evidence="5">The sequence shown here is derived from an EMBL/GenBank/DDBJ whole genome shotgun (WGS) entry which is preliminary data.</text>
</comment>
<feature type="domain" description="N-acetyltransferase" evidence="4">
    <location>
        <begin position="5"/>
        <end position="162"/>
    </location>
</feature>
<dbReference type="Proteomes" id="UP000029839">
    <property type="component" value="Unassembled WGS sequence"/>
</dbReference>
<accession>A0A0A0BU65</accession>
<protein>
    <submittedName>
        <fullName evidence="5">GCN5 family acetyltransferase</fullName>
    </submittedName>
</protein>
<feature type="compositionally biased region" description="Basic and acidic residues" evidence="3">
    <location>
        <begin position="173"/>
        <end position="192"/>
    </location>
</feature>
<reference evidence="5 6" key="1">
    <citation type="submission" date="2013-08" db="EMBL/GenBank/DDBJ databases">
        <title>Genome sequencing of Cellulomonas carbonis T26.</title>
        <authorList>
            <person name="Chen F."/>
            <person name="Li Y."/>
            <person name="Wang G."/>
        </authorList>
    </citation>
    <scope>NUCLEOTIDE SEQUENCE [LARGE SCALE GENOMIC DNA]</scope>
    <source>
        <strain evidence="5 6">T26</strain>
    </source>
</reference>
<evidence type="ECO:0000256" key="1">
    <source>
        <dbReference type="ARBA" id="ARBA00022679"/>
    </source>
</evidence>
<keyword evidence="6" id="KW-1185">Reference proteome</keyword>
<proteinExistence type="predicted"/>
<evidence type="ECO:0000259" key="4">
    <source>
        <dbReference type="PROSITE" id="PS51186"/>
    </source>
</evidence>
<reference evidence="5 6" key="2">
    <citation type="journal article" date="2015" name="Stand. Genomic Sci.">
        <title>Draft genome sequence of Cellulomonas carbonis T26(T) and comparative analysis of six Cellulomonas genomes.</title>
        <authorList>
            <person name="Zhuang W."/>
            <person name="Zhang S."/>
            <person name="Xia X."/>
            <person name="Wang G."/>
        </authorList>
    </citation>
    <scope>NUCLEOTIDE SEQUENCE [LARGE SCALE GENOMIC DNA]</scope>
    <source>
        <strain evidence="5 6">T26</strain>
    </source>
</reference>
<evidence type="ECO:0000256" key="3">
    <source>
        <dbReference type="SAM" id="MobiDB-lite"/>
    </source>
</evidence>
<evidence type="ECO:0000313" key="6">
    <source>
        <dbReference type="Proteomes" id="UP000029839"/>
    </source>
</evidence>
<sequence length="234" mass="24706">MRPGVEVRPAEPADVDGVVALALAARAETALGPQLCSPDPATVAHQIGALTAAPGGLVLVACAGEEVVGLVLGRVVGPNVFTDEVNLVVEALYVSPRHRRRGTGHALMTGAAEHASQAGAEHVYVMPLPGARGMQRFFVQLGFAPAAMHRVATTASLQRRLAQEAAGARRPARSVEDLIARRRQSRRLEPDPAVDRAALRPAVEASAQPRSSITRHVRRAVQTRLDLESTTAIS</sequence>
<gene>
    <name evidence="5" type="ORF">N868_04270</name>
</gene>
<dbReference type="Gene3D" id="3.40.630.30">
    <property type="match status" value="1"/>
</dbReference>
<dbReference type="EMBL" id="AXCY01000011">
    <property type="protein sequence ID" value="KGM11953.1"/>
    <property type="molecule type" value="Genomic_DNA"/>
</dbReference>
<keyword evidence="2" id="KW-0012">Acyltransferase</keyword>
<dbReference type="InterPro" id="IPR050832">
    <property type="entry name" value="Bact_Acetyltransf"/>
</dbReference>
<keyword evidence="1 5" id="KW-0808">Transferase</keyword>
<evidence type="ECO:0000313" key="5">
    <source>
        <dbReference type="EMBL" id="KGM11953.1"/>
    </source>
</evidence>
<dbReference type="PROSITE" id="PS51186">
    <property type="entry name" value="GNAT"/>
    <property type="match status" value="1"/>
</dbReference>
<dbReference type="RefSeq" id="WP_043603596.1">
    <property type="nucleotide sequence ID" value="NZ_AXCY01000011.1"/>
</dbReference>
<dbReference type="InterPro" id="IPR016181">
    <property type="entry name" value="Acyl_CoA_acyltransferase"/>
</dbReference>
<dbReference type="AlphaFoldDB" id="A0A0A0BU65"/>
<dbReference type="SUPFAM" id="SSF55729">
    <property type="entry name" value="Acyl-CoA N-acyltransferases (Nat)"/>
    <property type="match status" value="1"/>
</dbReference>
<dbReference type="CDD" id="cd04301">
    <property type="entry name" value="NAT_SF"/>
    <property type="match status" value="1"/>
</dbReference>
<dbReference type="GO" id="GO:0016747">
    <property type="term" value="F:acyltransferase activity, transferring groups other than amino-acyl groups"/>
    <property type="evidence" value="ECO:0007669"/>
    <property type="project" value="InterPro"/>
</dbReference>
<dbReference type="Pfam" id="PF00583">
    <property type="entry name" value="Acetyltransf_1"/>
    <property type="match status" value="1"/>
</dbReference>
<dbReference type="PANTHER" id="PTHR43877">
    <property type="entry name" value="AMINOALKYLPHOSPHONATE N-ACETYLTRANSFERASE-RELATED-RELATED"/>
    <property type="match status" value="1"/>
</dbReference>
<evidence type="ECO:0000256" key="2">
    <source>
        <dbReference type="ARBA" id="ARBA00023315"/>
    </source>
</evidence>
<feature type="region of interest" description="Disordered" evidence="3">
    <location>
        <begin position="165"/>
        <end position="192"/>
    </location>
</feature>
<organism evidence="5 6">
    <name type="scientific">Cellulomonas carbonis T26</name>
    <dbReference type="NCBI Taxonomy" id="947969"/>
    <lineage>
        <taxon>Bacteria</taxon>
        <taxon>Bacillati</taxon>
        <taxon>Actinomycetota</taxon>
        <taxon>Actinomycetes</taxon>
        <taxon>Micrococcales</taxon>
        <taxon>Cellulomonadaceae</taxon>
        <taxon>Cellulomonas</taxon>
    </lineage>
</organism>
<dbReference type="InterPro" id="IPR000182">
    <property type="entry name" value="GNAT_dom"/>
</dbReference>
<name>A0A0A0BU65_9CELL</name>